<dbReference type="Proteomes" id="UP000007460">
    <property type="component" value="Chromosome"/>
</dbReference>
<organism evidence="2 3">
    <name type="scientific">Puniceispirillum marinum (strain IMCC1322)</name>
    <dbReference type="NCBI Taxonomy" id="488538"/>
    <lineage>
        <taxon>Bacteria</taxon>
        <taxon>Pseudomonadati</taxon>
        <taxon>Pseudomonadota</taxon>
        <taxon>Alphaproteobacteria</taxon>
        <taxon>Candidatus Puniceispirillales</taxon>
        <taxon>Candidatus Puniceispirillaceae</taxon>
        <taxon>Candidatus Puniceispirillum</taxon>
    </lineage>
</organism>
<keyword evidence="3" id="KW-1185">Reference proteome</keyword>
<dbReference type="STRING" id="488538.SAR116_1190"/>
<evidence type="ECO:0000256" key="1">
    <source>
        <dbReference type="SAM" id="Phobius"/>
    </source>
</evidence>
<feature type="transmembrane region" description="Helical" evidence="1">
    <location>
        <begin position="44"/>
        <end position="67"/>
    </location>
</feature>
<feature type="transmembrane region" description="Helical" evidence="1">
    <location>
        <begin position="6"/>
        <end position="23"/>
    </location>
</feature>
<evidence type="ECO:0000313" key="2">
    <source>
        <dbReference type="EMBL" id="ADE39433.1"/>
    </source>
</evidence>
<evidence type="ECO:0000313" key="3">
    <source>
        <dbReference type="Proteomes" id="UP000007460"/>
    </source>
</evidence>
<keyword evidence="1" id="KW-0472">Membrane</keyword>
<dbReference type="AlphaFoldDB" id="D5BT36"/>
<gene>
    <name evidence="2" type="ordered locus">SAR116_1190</name>
</gene>
<accession>D5BT36</accession>
<proteinExistence type="predicted"/>
<name>D5BT36_PUNMI</name>
<dbReference type="EMBL" id="CP001751">
    <property type="protein sequence ID" value="ADE39433.1"/>
    <property type="molecule type" value="Genomic_DNA"/>
</dbReference>
<dbReference type="RefSeq" id="WP_013046062.1">
    <property type="nucleotide sequence ID" value="NC_014010.1"/>
</dbReference>
<protein>
    <submittedName>
        <fullName evidence="2">NADH dehydrogenase subunit L</fullName>
    </submittedName>
</protein>
<dbReference type="KEGG" id="apb:SAR116_1190"/>
<keyword evidence="1" id="KW-1133">Transmembrane helix</keyword>
<sequence>MEQINPHALIAIIVAGIGYGIYIGAESLEKRYAIKEQISIMPKFLKHIGSALMVVPIVLFVALWAFAKF</sequence>
<keyword evidence="1" id="KW-0812">Transmembrane</keyword>
<reference evidence="2 3" key="1">
    <citation type="journal article" date="2010" name="J. Bacteriol.">
        <title>Complete genome sequence of "Candidatus Puniceispirillum marinum" IMCC1322, a representative of the SAR116 clade in the Alphaproteobacteria.</title>
        <authorList>
            <person name="Oh H.M."/>
            <person name="Kwon K.K."/>
            <person name="Kang I."/>
            <person name="Kang S.G."/>
            <person name="Lee J.H."/>
            <person name="Kim S.J."/>
            <person name="Cho J.C."/>
        </authorList>
    </citation>
    <scope>NUCLEOTIDE SEQUENCE [LARGE SCALE GENOMIC DNA]</scope>
    <source>
        <strain evidence="2 3">IMCC1322</strain>
    </source>
</reference>
<dbReference type="HOGENOM" id="CLU_2772924_0_0_5"/>